<keyword evidence="5" id="KW-0175">Coiled coil</keyword>
<dbReference type="GO" id="GO:0016987">
    <property type="term" value="F:sigma factor activity"/>
    <property type="evidence" value="ECO:0007669"/>
    <property type="project" value="UniProtKB-KW"/>
</dbReference>
<organism evidence="8 9">
    <name type="scientific">Halpernia humi</name>
    <dbReference type="NCBI Taxonomy" id="493375"/>
    <lineage>
        <taxon>Bacteria</taxon>
        <taxon>Pseudomonadati</taxon>
        <taxon>Bacteroidota</taxon>
        <taxon>Flavobacteriia</taxon>
        <taxon>Flavobacteriales</taxon>
        <taxon>Weeksellaceae</taxon>
        <taxon>Chryseobacterium group</taxon>
        <taxon>Halpernia</taxon>
    </lineage>
</organism>
<comment type="similarity">
    <text evidence="1">Belongs to the sigma-70 factor family. ECF subfamily.</text>
</comment>
<dbReference type="GO" id="GO:0003677">
    <property type="term" value="F:DNA binding"/>
    <property type="evidence" value="ECO:0007669"/>
    <property type="project" value="InterPro"/>
</dbReference>
<name>A0A1H5TBB4_9FLAO</name>
<dbReference type="Pfam" id="PF08281">
    <property type="entry name" value="Sigma70_r4_2"/>
    <property type="match status" value="1"/>
</dbReference>
<feature type="domain" description="RNA polymerase sigma factor 70 region 4 type 2" evidence="7">
    <location>
        <begin position="118"/>
        <end position="169"/>
    </location>
</feature>
<protein>
    <submittedName>
        <fullName evidence="8">RNA polymerase sigma-70 factor, ECF subfamily</fullName>
    </submittedName>
</protein>
<dbReference type="EMBL" id="FNUS01000001">
    <property type="protein sequence ID" value="SEF60054.1"/>
    <property type="molecule type" value="Genomic_DNA"/>
</dbReference>
<keyword evidence="3" id="KW-0731">Sigma factor</keyword>
<reference evidence="9" key="1">
    <citation type="submission" date="2016-10" db="EMBL/GenBank/DDBJ databases">
        <authorList>
            <person name="Varghese N."/>
            <person name="Submissions S."/>
        </authorList>
    </citation>
    <scope>NUCLEOTIDE SEQUENCE [LARGE SCALE GENOMIC DNA]</scope>
    <source>
        <strain evidence="9">DSM 21580</strain>
    </source>
</reference>
<dbReference type="InterPro" id="IPR007627">
    <property type="entry name" value="RNA_pol_sigma70_r2"/>
</dbReference>
<dbReference type="InterPro" id="IPR036388">
    <property type="entry name" value="WH-like_DNA-bd_sf"/>
</dbReference>
<evidence type="ECO:0000256" key="4">
    <source>
        <dbReference type="ARBA" id="ARBA00023163"/>
    </source>
</evidence>
<accession>A0A1H5TBB4</accession>
<dbReference type="InterPro" id="IPR013324">
    <property type="entry name" value="RNA_pol_sigma_r3/r4-like"/>
</dbReference>
<dbReference type="Pfam" id="PF04542">
    <property type="entry name" value="Sigma70_r2"/>
    <property type="match status" value="1"/>
</dbReference>
<proteinExistence type="inferred from homology"/>
<keyword evidence="4" id="KW-0804">Transcription</keyword>
<dbReference type="Proteomes" id="UP000236738">
    <property type="component" value="Unassembled WGS sequence"/>
</dbReference>
<dbReference type="InterPro" id="IPR013249">
    <property type="entry name" value="RNA_pol_sigma70_r4_t2"/>
</dbReference>
<dbReference type="Gene3D" id="1.10.10.10">
    <property type="entry name" value="Winged helix-like DNA-binding domain superfamily/Winged helix DNA-binding domain"/>
    <property type="match status" value="1"/>
</dbReference>
<dbReference type="PANTHER" id="PTHR43133:SF46">
    <property type="entry name" value="RNA POLYMERASE SIGMA-70 FACTOR ECF SUBFAMILY"/>
    <property type="match status" value="1"/>
</dbReference>
<evidence type="ECO:0000259" key="6">
    <source>
        <dbReference type="Pfam" id="PF04542"/>
    </source>
</evidence>
<dbReference type="InterPro" id="IPR013325">
    <property type="entry name" value="RNA_pol_sigma_r2"/>
</dbReference>
<dbReference type="PANTHER" id="PTHR43133">
    <property type="entry name" value="RNA POLYMERASE ECF-TYPE SIGMA FACTO"/>
    <property type="match status" value="1"/>
</dbReference>
<feature type="coiled-coil region" evidence="5">
    <location>
        <begin position="91"/>
        <end position="118"/>
    </location>
</feature>
<dbReference type="RefSeq" id="WP_103912453.1">
    <property type="nucleotide sequence ID" value="NZ_FNUS01000001.1"/>
</dbReference>
<dbReference type="InterPro" id="IPR039425">
    <property type="entry name" value="RNA_pol_sigma-70-like"/>
</dbReference>
<evidence type="ECO:0000313" key="9">
    <source>
        <dbReference type="Proteomes" id="UP000236738"/>
    </source>
</evidence>
<gene>
    <name evidence="8" type="ORF">SAMN05421847_0422</name>
</gene>
<dbReference type="InterPro" id="IPR014284">
    <property type="entry name" value="RNA_pol_sigma-70_dom"/>
</dbReference>
<sequence>MTKDLLHSFQLAKKQDSKAQKSLYEAFSGKMLAIANSYVGNIYDAEDVLMNSFFIAFTKINDCKTAESFPFWLRKIVINNSIDFIRKNKNLLYFNDDFENLENEKEEELNENQFIDINIEEIFAEMPIGYKLVFNLFIFENKKHSEISKILNINEGTSKSQLNKAKKWLIEYFKKEKDAK</sequence>
<dbReference type="SUPFAM" id="SSF88659">
    <property type="entry name" value="Sigma3 and sigma4 domains of RNA polymerase sigma factors"/>
    <property type="match status" value="1"/>
</dbReference>
<feature type="domain" description="RNA polymerase sigma-70 region 2" evidence="6">
    <location>
        <begin position="23"/>
        <end position="89"/>
    </location>
</feature>
<evidence type="ECO:0000256" key="1">
    <source>
        <dbReference type="ARBA" id="ARBA00010641"/>
    </source>
</evidence>
<dbReference type="CDD" id="cd06171">
    <property type="entry name" value="Sigma70_r4"/>
    <property type="match status" value="1"/>
</dbReference>
<evidence type="ECO:0000256" key="3">
    <source>
        <dbReference type="ARBA" id="ARBA00023082"/>
    </source>
</evidence>
<dbReference type="AlphaFoldDB" id="A0A1H5TBB4"/>
<dbReference type="OrthoDB" id="1056775at2"/>
<keyword evidence="2" id="KW-0805">Transcription regulation</keyword>
<dbReference type="NCBIfam" id="TIGR02937">
    <property type="entry name" value="sigma70-ECF"/>
    <property type="match status" value="1"/>
</dbReference>
<dbReference type="SUPFAM" id="SSF88946">
    <property type="entry name" value="Sigma2 domain of RNA polymerase sigma factors"/>
    <property type="match status" value="1"/>
</dbReference>
<dbReference type="Gene3D" id="1.10.1740.10">
    <property type="match status" value="1"/>
</dbReference>
<evidence type="ECO:0000256" key="2">
    <source>
        <dbReference type="ARBA" id="ARBA00023015"/>
    </source>
</evidence>
<evidence type="ECO:0000313" key="8">
    <source>
        <dbReference type="EMBL" id="SEF60054.1"/>
    </source>
</evidence>
<evidence type="ECO:0000259" key="7">
    <source>
        <dbReference type="Pfam" id="PF08281"/>
    </source>
</evidence>
<keyword evidence="9" id="KW-1185">Reference proteome</keyword>
<dbReference type="GO" id="GO:0006352">
    <property type="term" value="P:DNA-templated transcription initiation"/>
    <property type="evidence" value="ECO:0007669"/>
    <property type="project" value="InterPro"/>
</dbReference>
<evidence type="ECO:0000256" key="5">
    <source>
        <dbReference type="SAM" id="Coils"/>
    </source>
</evidence>